<dbReference type="InterPro" id="IPR001296">
    <property type="entry name" value="Glyco_trans_1"/>
</dbReference>
<dbReference type="Gene3D" id="3.40.50.2000">
    <property type="entry name" value="Glycogen Phosphorylase B"/>
    <property type="match status" value="2"/>
</dbReference>
<dbReference type="PANTHER" id="PTHR12526">
    <property type="entry name" value="GLYCOSYLTRANSFERASE"/>
    <property type="match status" value="1"/>
</dbReference>
<dbReference type="Pfam" id="PF00534">
    <property type="entry name" value="Glycos_transf_1"/>
    <property type="match status" value="1"/>
</dbReference>
<dbReference type="SUPFAM" id="SSF53756">
    <property type="entry name" value="UDP-Glycosyltransferase/glycogen phosphorylase"/>
    <property type="match status" value="1"/>
</dbReference>
<accession>A0ABX7SX68</accession>
<organism evidence="2 3">
    <name type="scientific">Polaribacter batillariae</name>
    <dbReference type="NCBI Taxonomy" id="2808900"/>
    <lineage>
        <taxon>Bacteria</taxon>
        <taxon>Pseudomonadati</taxon>
        <taxon>Bacteroidota</taxon>
        <taxon>Flavobacteriia</taxon>
        <taxon>Flavobacteriales</taxon>
        <taxon>Flavobacteriaceae</taxon>
    </lineage>
</organism>
<dbReference type="CDD" id="cd03801">
    <property type="entry name" value="GT4_PimA-like"/>
    <property type="match status" value="1"/>
</dbReference>
<evidence type="ECO:0000313" key="3">
    <source>
        <dbReference type="Proteomes" id="UP000663935"/>
    </source>
</evidence>
<evidence type="ECO:0000259" key="1">
    <source>
        <dbReference type="Pfam" id="PF00534"/>
    </source>
</evidence>
<sequence length="339" mass="39326">MKKKLKTILYIGNNLTAKTKYNSTLAVLVNLLKIEGYRVHISSSKLNKLSRLLDMCLSVIKYRNKVDYILIDTFSTKNFYYALITSQLAKIFSIKYIPILHGGNLPTRIKKNVFLSKLIFKNSYKNIAPSNYLKVAFENEGYRVDFIPNIIEIEQYEFKKREKLQPKLLWVRAFKEIYNPTLAIEVLYLLKNEYPNAKLCMVGPFVDNSYNNCLSLVEKYNLHNSVEFTNVLLKEEWHKVSVDYDIFINTTNFDNTPVSVMEAMALGLPVVTTNVGGIPYLLEDKVDAFLVGKNNPKLMVEAIIKLLKNDNLIICRNARKKVETFSWNHNKTKWLQILK</sequence>
<feature type="domain" description="Glycosyl transferase family 1" evidence="1">
    <location>
        <begin position="158"/>
        <end position="311"/>
    </location>
</feature>
<dbReference type="Proteomes" id="UP000663935">
    <property type="component" value="Chromosome"/>
</dbReference>
<dbReference type="RefSeq" id="WP_207971744.1">
    <property type="nucleotide sequence ID" value="NZ_CP071795.1"/>
</dbReference>
<gene>
    <name evidence="2" type="ORF">JL193_16120</name>
</gene>
<dbReference type="EMBL" id="CP071795">
    <property type="protein sequence ID" value="QTD37576.1"/>
    <property type="molecule type" value="Genomic_DNA"/>
</dbReference>
<proteinExistence type="predicted"/>
<name>A0ABX7SX68_9FLAO</name>
<dbReference type="PANTHER" id="PTHR12526:SF630">
    <property type="entry name" value="GLYCOSYLTRANSFERASE"/>
    <property type="match status" value="1"/>
</dbReference>
<evidence type="ECO:0000313" key="2">
    <source>
        <dbReference type="EMBL" id="QTD37576.1"/>
    </source>
</evidence>
<protein>
    <submittedName>
        <fullName evidence="2">Glycosyltransferase family 4 protein</fullName>
    </submittedName>
</protein>
<reference evidence="2 3" key="1">
    <citation type="submission" date="2021-03" db="EMBL/GenBank/DDBJ databases">
        <title>Complete genome of Polaribacter_sp.G4M1.</title>
        <authorList>
            <person name="Jeong S.W."/>
            <person name="Bae J.W."/>
        </authorList>
    </citation>
    <scope>NUCLEOTIDE SEQUENCE [LARGE SCALE GENOMIC DNA]</scope>
    <source>
        <strain evidence="2 3">G4M1</strain>
    </source>
</reference>
<keyword evidence="3" id="KW-1185">Reference proteome</keyword>